<protein>
    <recommendedName>
        <fullName evidence="3">DUF4760 domain-containing protein</fullName>
    </recommendedName>
</protein>
<evidence type="ECO:0008006" key="3">
    <source>
        <dbReference type="Google" id="ProtNLM"/>
    </source>
</evidence>
<organism evidence="1 2">
    <name type="scientific">Nocardia puris</name>
    <dbReference type="NCBI Taxonomy" id="208602"/>
    <lineage>
        <taxon>Bacteria</taxon>
        <taxon>Bacillati</taxon>
        <taxon>Actinomycetota</taxon>
        <taxon>Actinomycetes</taxon>
        <taxon>Mycobacteriales</taxon>
        <taxon>Nocardiaceae</taxon>
        <taxon>Nocardia</taxon>
    </lineage>
</organism>
<dbReference type="EMBL" id="QNRE01000001">
    <property type="protein sequence ID" value="RBO96377.1"/>
    <property type="molecule type" value="Genomic_DNA"/>
</dbReference>
<gene>
    <name evidence="1" type="ORF">DFR74_101392</name>
</gene>
<dbReference type="OrthoDB" id="1494347at2"/>
<comment type="caution">
    <text evidence="1">The sequence shown here is derived from an EMBL/GenBank/DDBJ whole genome shotgun (WGS) entry which is preliminary data.</text>
</comment>
<evidence type="ECO:0000313" key="1">
    <source>
        <dbReference type="EMBL" id="RBO96377.1"/>
    </source>
</evidence>
<name>A0A366E254_9NOCA</name>
<dbReference type="Proteomes" id="UP000252586">
    <property type="component" value="Unassembled WGS sequence"/>
</dbReference>
<accession>A0A366E254</accession>
<evidence type="ECO:0000313" key="2">
    <source>
        <dbReference type="Proteomes" id="UP000252586"/>
    </source>
</evidence>
<dbReference type="RefSeq" id="WP_067504274.1">
    <property type="nucleotide sequence ID" value="NZ_CP107943.1"/>
</dbReference>
<sequence>MVTAVIAAGASIVVAVLTYALTQRGAIRQERRQARLLRVSSQLADLYGPLRALMETNEQTWEALRESHLPPRVERRFDAADPEWRRWRDLVLMPANRAMRDLILEHADLLLESELPEPLRQFCAHVAAFEVVLAAEADGIVLPTLVRHPGEAYVRQVREAFDLLTAERRRLLAS</sequence>
<proteinExistence type="predicted"/>
<keyword evidence="2" id="KW-1185">Reference proteome</keyword>
<dbReference type="AlphaFoldDB" id="A0A366E254"/>
<reference evidence="1 2" key="1">
    <citation type="submission" date="2018-06" db="EMBL/GenBank/DDBJ databases">
        <title>Genomic Encyclopedia of Type Strains, Phase IV (KMG-IV): sequencing the most valuable type-strain genomes for metagenomic binning, comparative biology and taxonomic classification.</title>
        <authorList>
            <person name="Goeker M."/>
        </authorList>
    </citation>
    <scope>NUCLEOTIDE SEQUENCE [LARGE SCALE GENOMIC DNA]</scope>
    <source>
        <strain evidence="1 2">DSM 44599</strain>
    </source>
</reference>